<accession>A0ABQ6FTD5</accession>
<dbReference type="EMBL" id="BSRI01000002">
    <property type="protein sequence ID" value="GLV57522.1"/>
    <property type="molecule type" value="Genomic_DNA"/>
</dbReference>
<evidence type="ECO:0000313" key="3">
    <source>
        <dbReference type="Proteomes" id="UP001344906"/>
    </source>
</evidence>
<keyword evidence="1" id="KW-0175">Coiled coil</keyword>
<dbReference type="RefSeq" id="WP_338253483.1">
    <property type="nucleotide sequence ID" value="NZ_BSRI01000002.1"/>
</dbReference>
<protein>
    <recommendedName>
        <fullName evidence="4">DUF2399 domain-containing protein</fullName>
    </recommendedName>
</protein>
<organism evidence="2 3">
    <name type="scientific">Dictyobacter halimunensis</name>
    <dbReference type="NCBI Taxonomy" id="3026934"/>
    <lineage>
        <taxon>Bacteria</taxon>
        <taxon>Bacillati</taxon>
        <taxon>Chloroflexota</taxon>
        <taxon>Ktedonobacteria</taxon>
        <taxon>Ktedonobacterales</taxon>
        <taxon>Dictyobacteraceae</taxon>
        <taxon>Dictyobacter</taxon>
    </lineage>
</organism>
<gene>
    <name evidence="2" type="ORF">KDH_43580</name>
</gene>
<comment type="caution">
    <text evidence="2">The sequence shown here is derived from an EMBL/GenBank/DDBJ whole genome shotgun (WGS) entry which is preliminary data.</text>
</comment>
<evidence type="ECO:0000313" key="2">
    <source>
        <dbReference type="EMBL" id="GLV57522.1"/>
    </source>
</evidence>
<dbReference type="Proteomes" id="UP001344906">
    <property type="component" value="Unassembled WGS sequence"/>
</dbReference>
<keyword evidence="3" id="KW-1185">Reference proteome</keyword>
<feature type="coiled-coil region" evidence="1">
    <location>
        <begin position="351"/>
        <end position="382"/>
    </location>
</feature>
<reference evidence="2 3" key="1">
    <citation type="submission" date="2023-02" db="EMBL/GenBank/DDBJ databases">
        <title>Dictyobacter halimunensis sp. nov., a new member of the class Ktedonobacteria from forest soil in a geothermal area.</title>
        <authorList>
            <person name="Rachmania M.K."/>
            <person name="Ningsih F."/>
            <person name="Sakai Y."/>
            <person name="Yabe S."/>
            <person name="Yokota A."/>
            <person name="Sjamsuridzal W."/>
        </authorList>
    </citation>
    <scope>NUCLEOTIDE SEQUENCE [LARGE SCALE GENOMIC DNA]</scope>
    <source>
        <strain evidence="2 3">S3.2.2.5</strain>
    </source>
</reference>
<name>A0ABQ6FTD5_9CHLR</name>
<proteinExistence type="predicted"/>
<sequence>MSYTFEEQRIDYGWIKQTAKQQGVSVNDLIVLAPQNDPFYTGTPTDVSLGQWFSELWHHIGDERMHIRRVHYWLVSQGTAQFPNGKPYENTIECWDSLNLASKAARYLELVDPGAFNDRRTPETMIYATSRKAEPYVSVNGYLPRSGITLPPFPEVPDYSVYGYYPEQAYHLEVWCEKSTMNDVLGPLCERYNANLQTGMGEMSITATLALVHRLQQANKPARIFYVSDFDPAGQSMPVAMSRKIEYFVRRFGLNLDIRVFPVVLTLEQVQYYQLPRTPIKETERRRIGFEARHGEGAVELDALEALYPGALTSILSQYIEQYYDVSLAERVSQQRQTLEQQLSTQWEWVIRGYSDLIQAYRDEYEAIQADVEQRLNDFSERLRGTWHDIRLELERDRDLVDQYPVPEPDEATELGEGLYNSARMYIDQIEAYKQFQGRL</sequence>
<evidence type="ECO:0008006" key="4">
    <source>
        <dbReference type="Google" id="ProtNLM"/>
    </source>
</evidence>
<evidence type="ECO:0000256" key="1">
    <source>
        <dbReference type="SAM" id="Coils"/>
    </source>
</evidence>